<comment type="caution">
    <text evidence="2">The sequence shown here is derived from an EMBL/GenBank/DDBJ whole genome shotgun (WGS) entry which is preliminary data.</text>
</comment>
<reference evidence="2 3" key="1">
    <citation type="journal article" date="2013" name="Genome Announc.">
        <title>Draft genome sequence of the moderately halophilic gammaproteobacterium Halomonas anticariensis FP35.</title>
        <authorList>
            <person name="Tahrioui A."/>
            <person name="Quesada E."/>
            <person name="Llamas I."/>
        </authorList>
    </citation>
    <scope>NUCLEOTIDE SEQUENCE [LARGE SCALE GENOMIC DNA]</scope>
    <source>
        <strain evidence="3">DSM 16096 / CECT 5854 / LMG 22089 / FP35</strain>
    </source>
</reference>
<dbReference type="PATRIC" id="fig|1121939.11.peg.1888"/>
<dbReference type="AlphaFoldDB" id="S2KPS6"/>
<sequence>MNLRLAAYAITAAALVGGGWFARGWLEDAERLTALQAANAAIDAAMARESRIAQGVEQRLAKLQASERVIDRGIIREIEKPVYRRVCLEHDAIRLLNAAAQGRAPDPAEPADTLPRDAAATE</sequence>
<dbReference type="RefSeq" id="WP_016416392.1">
    <property type="nucleotide sequence ID" value="NZ_AUAB01000002.1"/>
</dbReference>
<dbReference type="Proteomes" id="UP000014463">
    <property type="component" value="Unassembled WGS sequence"/>
</dbReference>
<organism evidence="2 3">
    <name type="scientific">Litchfieldella anticariensis (strain DSM 16096 / CECT 5854 / CIP 108499 / LMG 22089 / FP35)</name>
    <name type="common">Halomonas anticariensis</name>
    <dbReference type="NCBI Taxonomy" id="1121939"/>
    <lineage>
        <taxon>Bacteria</taxon>
        <taxon>Pseudomonadati</taxon>
        <taxon>Pseudomonadota</taxon>
        <taxon>Gammaproteobacteria</taxon>
        <taxon>Oceanospirillales</taxon>
        <taxon>Halomonadaceae</taxon>
        <taxon>Litchfieldella</taxon>
    </lineage>
</organism>
<proteinExistence type="predicted"/>
<feature type="region of interest" description="Disordered" evidence="1">
    <location>
        <begin position="99"/>
        <end position="122"/>
    </location>
</feature>
<dbReference type="EMBL" id="ASTJ01000024">
    <property type="protein sequence ID" value="EPC02473.1"/>
    <property type="molecule type" value="Genomic_DNA"/>
</dbReference>
<dbReference type="OrthoDB" id="6372001at2"/>
<evidence type="ECO:0000313" key="3">
    <source>
        <dbReference type="Proteomes" id="UP000014463"/>
    </source>
</evidence>
<evidence type="ECO:0000256" key="1">
    <source>
        <dbReference type="SAM" id="MobiDB-lite"/>
    </source>
</evidence>
<dbReference type="STRING" id="1121939.L861_08900"/>
<accession>S2KPS6</accession>
<keyword evidence="3" id="KW-1185">Reference proteome</keyword>
<name>S2KPS6_LITA3</name>
<gene>
    <name evidence="2" type="ORF">L861_08900</name>
</gene>
<protein>
    <submittedName>
        <fullName evidence="2">Uncharacterized protein</fullName>
    </submittedName>
</protein>
<evidence type="ECO:0000313" key="2">
    <source>
        <dbReference type="EMBL" id="EPC02473.1"/>
    </source>
</evidence>